<name>A0ABQ9UUK0_SAGOE</name>
<proteinExistence type="predicted"/>
<dbReference type="Proteomes" id="UP001266305">
    <property type="component" value="Unassembled WGS sequence"/>
</dbReference>
<protein>
    <submittedName>
        <fullName evidence="1">Uncharacterized protein</fullName>
    </submittedName>
</protein>
<keyword evidence="2" id="KW-1185">Reference proteome</keyword>
<organism evidence="1 2">
    <name type="scientific">Saguinus oedipus</name>
    <name type="common">Cotton-top tamarin</name>
    <name type="synonym">Oedipomidas oedipus</name>
    <dbReference type="NCBI Taxonomy" id="9490"/>
    <lineage>
        <taxon>Eukaryota</taxon>
        <taxon>Metazoa</taxon>
        <taxon>Chordata</taxon>
        <taxon>Craniata</taxon>
        <taxon>Vertebrata</taxon>
        <taxon>Euteleostomi</taxon>
        <taxon>Mammalia</taxon>
        <taxon>Eutheria</taxon>
        <taxon>Euarchontoglires</taxon>
        <taxon>Primates</taxon>
        <taxon>Haplorrhini</taxon>
        <taxon>Platyrrhini</taxon>
        <taxon>Cebidae</taxon>
        <taxon>Callitrichinae</taxon>
        <taxon>Saguinus</taxon>
    </lineage>
</organism>
<accession>A0ABQ9UUK0</accession>
<reference evidence="1 2" key="1">
    <citation type="submission" date="2023-05" db="EMBL/GenBank/DDBJ databases">
        <title>B98-5 Cell Line De Novo Hybrid Assembly: An Optical Mapping Approach.</title>
        <authorList>
            <person name="Kananen K."/>
            <person name="Auerbach J.A."/>
            <person name="Kautto E."/>
            <person name="Blachly J.S."/>
        </authorList>
    </citation>
    <scope>NUCLEOTIDE SEQUENCE [LARGE SCALE GENOMIC DNA]</scope>
    <source>
        <strain evidence="1">B95-8</strain>
        <tissue evidence="1">Cell line</tissue>
    </source>
</reference>
<dbReference type="EMBL" id="JASSZA010000010">
    <property type="protein sequence ID" value="KAK2100722.1"/>
    <property type="molecule type" value="Genomic_DNA"/>
</dbReference>
<sequence>MRALPEGQSASTRRPPAPLLVGSAAPSAHAQVPREQNDPFACTSSMAIITVNCKALMMTTERQIDLFLLIVTVLNVAGDTKDIENPSKTRPPPLANSLESQVKLAHGWGQEDLPILLIIGICITPWEQHPNQVSEEDQLLFAGLCDRDQMDPIFQEAPTNLLHSTVLQHTQTVEHAGASPASVALMSTLVMNLRS</sequence>
<evidence type="ECO:0000313" key="1">
    <source>
        <dbReference type="EMBL" id="KAK2100722.1"/>
    </source>
</evidence>
<evidence type="ECO:0000313" key="2">
    <source>
        <dbReference type="Proteomes" id="UP001266305"/>
    </source>
</evidence>
<comment type="caution">
    <text evidence="1">The sequence shown here is derived from an EMBL/GenBank/DDBJ whole genome shotgun (WGS) entry which is preliminary data.</text>
</comment>
<gene>
    <name evidence="1" type="ORF">P7K49_022070</name>
</gene>